<evidence type="ECO:0000256" key="1">
    <source>
        <dbReference type="SAM" id="SignalP"/>
    </source>
</evidence>
<accession>A0A8S1QHV0</accession>
<evidence type="ECO:0000313" key="2">
    <source>
        <dbReference type="EMBL" id="CAD8114110.1"/>
    </source>
</evidence>
<dbReference type="AlphaFoldDB" id="A0A8S1QHV0"/>
<dbReference type="Proteomes" id="UP000688137">
    <property type="component" value="Unassembled WGS sequence"/>
</dbReference>
<sequence>MKFNTFILIICTAPLINSSSLDIRNSCNCSQLIYFNDCIASCSDCSWNSYTNQCIEVACSDLELSNHCLLSSQRCYWFNKRCKNFTSCEAIPGKDQSECISANLYCPASNGINCLSMEYQEKCSDIRDPDICNNYYSSNGKCMWNGQNCIILKSCTDLWTNSTKSCLQNGCYFDSLSYSCRDMTCSRHELQSSCELGVPTIGPYLNNIIPCKWDTNSGMCKDAKPEDYNVDQCYSYSSRTYHWSNSKSSKGKCVPCKSSIFSFILVSVLTIII</sequence>
<protein>
    <submittedName>
        <fullName evidence="2">Uncharacterized protein</fullName>
    </submittedName>
</protein>
<feature type="chain" id="PRO_5035747937" evidence="1">
    <location>
        <begin position="19"/>
        <end position="273"/>
    </location>
</feature>
<comment type="caution">
    <text evidence="2">The sequence shown here is derived from an EMBL/GenBank/DDBJ whole genome shotgun (WGS) entry which is preliminary data.</text>
</comment>
<keyword evidence="3" id="KW-1185">Reference proteome</keyword>
<proteinExistence type="predicted"/>
<feature type="signal peptide" evidence="1">
    <location>
        <begin position="1"/>
        <end position="18"/>
    </location>
</feature>
<evidence type="ECO:0000313" key="3">
    <source>
        <dbReference type="Proteomes" id="UP000688137"/>
    </source>
</evidence>
<dbReference type="OMA" id="CIILKSC"/>
<organism evidence="2 3">
    <name type="scientific">Paramecium primaurelia</name>
    <dbReference type="NCBI Taxonomy" id="5886"/>
    <lineage>
        <taxon>Eukaryota</taxon>
        <taxon>Sar</taxon>
        <taxon>Alveolata</taxon>
        <taxon>Ciliophora</taxon>
        <taxon>Intramacronucleata</taxon>
        <taxon>Oligohymenophorea</taxon>
        <taxon>Peniculida</taxon>
        <taxon>Parameciidae</taxon>
        <taxon>Paramecium</taxon>
    </lineage>
</organism>
<reference evidence="2" key="1">
    <citation type="submission" date="2021-01" db="EMBL/GenBank/DDBJ databases">
        <authorList>
            <consortium name="Genoscope - CEA"/>
            <person name="William W."/>
        </authorList>
    </citation>
    <scope>NUCLEOTIDE SEQUENCE</scope>
</reference>
<dbReference type="EMBL" id="CAJJDM010000163">
    <property type="protein sequence ID" value="CAD8114110.1"/>
    <property type="molecule type" value="Genomic_DNA"/>
</dbReference>
<gene>
    <name evidence="2" type="ORF">PPRIM_AZ9-3.1.T1580031</name>
</gene>
<keyword evidence="1" id="KW-0732">Signal</keyword>
<name>A0A8S1QHV0_PARPR</name>